<feature type="binding site" evidence="6">
    <location>
        <position position="287"/>
    </location>
    <ligand>
        <name>S-adenosyl-L-methionine</name>
        <dbReference type="ChEBI" id="CHEBI:59789"/>
    </ligand>
</feature>
<dbReference type="PANTHER" id="PTHR11061:SF49">
    <property type="entry name" value="23S RRNA (URACIL(1939)-C(5))-METHYLTRANSFERASE RLMD"/>
    <property type="match status" value="1"/>
</dbReference>
<evidence type="ECO:0000313" key="8">
    <source>
        <dbReference type="Proteomes" id="UP001589683"/>
    </source>
</evidence>
<gene>
    <name evidence="7" type="ORF">ACFFUT_18305</name>
</gene>
<dbReference type="Proteomes" id="UP001589683">
    <property type="component" value="Unassembled WGS sequence"/>
</dbReference>
<evidence type="ECO:0000256" key="1">
    <source>
        <dbReference type="ARBA" id="ARBA00022485"/>
    </source>
</evidence>
<keyword evidence="1" id="KW-0408">Iron</keyword>
<dbReference type="InterPro" id="IPR010280">
    <property type="entry name" value="U5_MeTrfase_fam"/>
</dbReference>
<dbReference type="SUPFAM" id="SSF53335">
    <property type="entry name" value="S-adenosyl-L-methionine-dependent methyltransferases"/>
    <property type="match status" value="1"/>
</dbReference>
<evidence type="ECO:0000256" key="2">
    <source>
        <dbReference type="ARBA" id="ARBA00022603"/>
    </source>
</evidence>
<name>A0ABV5JKX3_9RHOB</name>
<accession>A0ABV5JKX3</accession>
<comment type="similarity">
    <text evidence="6">Belongs to the class I-like SAM-binding methyltransferase superfamily. RNA M5U methyltransferase family.</text>
</comment>
<evidence type="ECO:0000256" key="5">
    <source>
        <dbReference type="ARBA" id="ARBA00023014"/>
    </source>
</evidence>
<dbReference type="PROSITE" id="PS51687">
    <property type="entry name" value="SAM_MT_RNA_M5U"/>
    <property type="match status" value="1"/>
</dbReference>
<comment type="caution">
    <text evidence="7">The sequence shown here is derived from an EMBL/GenBank/DDBJ whole genome shotgun (WGS) entry which is preliminary data.</text>
</comment>
<keyword evidence="1" id="KW-0479">Metal-binding</keyword>
<dbReference type="Gene3D" id="2.40.50.1070">
    <property type="match status" value="1"/>
</dbReference>
<sequence length="404" mass="43295">MEVTIERLGHQGDGITTGPVFVAQALPGEVVSGEVQDGRIVAPKIITPSADRVRPPCSHAKSCGGCLLQHASDEFVANWKLGVVETALAAQGLRAEMRPIVTSPPKSRRRATLSGRRTKKGALVGFHMHASDTIIQIPNCELLHPALLSATPALEALTIIGASRKSEISLLVAQSDSGIDVTVKGVGPADGKQRVELAGIAETYGLARLTWDDELIAQRFSPAQQFGSASVVPPPGAFLQATLEGEKMLSSAVLETISGAKHVVDLFAGCGTFSLPAAAHSEVHAVESDALMLAALDKGWRLAQGLKRVTTETRDLFRRPLMPDELKRFDAVVIDPPRAGAEAQVRELGKSNIPRIAMISCNPVTFARDAKHLVDHGYQLGMLQVVDQFRWSPHIELCTAFRKT</sequence>
<dbReference type="Pfam" id="PF05958">
    <property type="entry name" value="tRNA_U5-meth_tr"/>
    <property type="match status" value="1"/>
</dbReference>
<feature type="active site" description="Nucleophile" evidence="6">
    <location>
        <position position="361"/>
    </location>
</feature>
<keyword evidence="3 6" id="KW-0808">Transferase</keyword>
<dbReference type="EMBL" id="JBHMEA010000051">
    <property type="protein sequence ID" value="MFB9233750.1"/>
    <property type="molecule type" value="Genomic_DNA"/>
</dbReference>
<dbReference type="Gene3D" id="2.40.50.140">
    <property type="entry name" value="Nucleic acid-binding proteins"/>
    <property type="match status" value="1"/>
</dbReference>
<dbReference type="InterPro" id="IPR029063">
    <property type="entry name" value="SAM-dependent_MTases_sf"/>
</dbReference>
<keyword evidence="4 6" id="KW-0949">S-adenosyl-L-methionine</keyword>
<protein>
    <submittedName>
        <fullName evidence="7">Class I SAM-dependent RNA methyltransferase</fullName>
        <ecNumber evidence="7">2.1.1.-</ecNumber>
    </submittedName>
</protein>
<proteinExistence type="inferred from homology"/>
<dbReference type="Gene3D" id="3.40.50.150">
    <property type="entry name" value="Vaccinia Virus protein VP39"/>
    <property type="match status" value="1"/>
</dbReference>
<keyword evidence="5" id="KW-0411">Iron-sulfur</keyword>
<keyword evidence="8" id="KW-1185">Reference proteome</keyword>
<dbReference type="RefSeq" id="WP_213889806.1">
    <property type="nucleotide sequence ID" value="NZ_JAGFNU010000007.1"/>
</dbReference>
<feature type="binding site" evidence="6">
    <location>
        <position position="335"/>
    </location>
    <ligand>
        <name>S-adenosyl-L-methionine</name>
        <dbReference type="ChEBI" id="CHEBI:59789"/>
    </ligand>
</feature>
<organism evidence="7 8">
    <name type="scientific">Pseudohalocynthiibacter aestuariivivens</name>
    <dbReference type="NCBI Taxonomy" id="1591409"/>
    <lineage>
        <taxon>Bacteria</taxon>
        <taxon>Pseudomonadati</taxon>
        <taxon>Pseudomonadota</taxon>
        <taxon>Alphaproteobacteria</taxon>
        <taxon>Rhodobacterales</taxon>
        <taxon>Paracoccaceae</taxon>
        <taxon>Pseudohalocynthiibacter</taxon>
    </lineage>
</organism>
<dbReference type="GO" id="GO:0008168">
    <property type="term" value="F:methyltransferase activity"/>
    <property type="evidence" value="ECO:0007669"/>
    <property type="project" value="UniProtKB-KW"/>
</dbReference>
<evidence type="ECO:0000256" key="6">
    <source>
        <dbReference type="PROSITE-ProRule" id="PRU01024"/>
    </source>
</evidence>
<evidence type="ECO:0000313" key="7">
    <source>
        <dbReference type="EMBL" id="MFB9233750.1"/>
    </source>
</evidence>
<keyword evidence="2 6" id="KW-0489">Methyltransferase</keyword>
<evidence type="ECO:0000256" key="3">
    <source>
        <dbReference type="ARBA" id="ARBA00022679"/>
    </source>
</evidence>
<dbReference type="InterPro" id="IPR012340">
    <property type="entry name" value="NA-bd_OB-fold"/>
</dbReference>
<feature type="binding site" evidence="6">
    <location>
        <position position="240"/>
    </location>
    <ligand>
        <name>S-adenosyl-L-methionine</name>
        <dbReference type="ChEBI" id="CHEBI:59789"/>
    </ligand>
</feature>
<keyword evidence="1" id="KW-0004">4Fe-4S</keyword>
<dbReference type="CDD" id="cd02440">
    <property type="entry name" value="AdoMet_MTases"/>
    <property type="match status" value="1"/>
</dbReference>
<dbReference type="EC" id="2.1.1.-" evidence="7"/>
<dbReference type="PANTHER" id="PTHR11061">
    <property type="entry name" value="RNA M5U METHYLTRANSFERASE"/>
    <property type="match status" value="1"/>
</dbReference>
<evidence type="ECO:0000256" key="4">
    <source>
        <dbReference type="ARBA" id="ARBA00022691"/>
    </source>
</evidence>
<dbReference type="GO" id="GO:0032259">
    <property type="term" value="P:methylation"/>
    <property type="evidence" value="ECO:0007669"/>
    <property type="project" value="UniProtKB-KW"/>
</dbReference>
<reference evidence="7 8" key="1">
    <citation type="submission" date="2024-09" db="EMBL/GenBank/DDBJ databases">
        <authorList>
            <person name="Sun Q."/>
            <person name="Mori K."/>
        </authorList>
    </citation>
    <scope>NUCLEOTIDE SEQUENCE [LARGE SCALE GENOMIC DNA]</scope>
    <source>
        <strain evidence="7 8">CECT 8726</strain>
    </source>
</reference>
<feature type="binding site" evidence="6">
    <location>
        <position position="267"/>
    </location>
    <ligand>
        <name>S-adenosyl-L-methionine</name>
        <dbReference type="ChEBI" id="CHEBI:59789"/>
    </ligand>
</feature>